<dbReference type="Proteomes" id="UP000774804">
    <property type="component" value="Unassembled WGS sequence"/>
</dbReference>
<evidence type="ECO:0000313" key="6">
    <source>
        <dbReference type="EMBL" id="KAG3227884.1"/>
    </source>
</evidence>
<dbReference type="EMBL" id="RCMK01000167">
    <property type="protein sequence ID" value="KAG2946069.1"/>
    <property type="molecule type" value="Genomic_DNA"/>
</dbReference>
<evidence type="ECO:0000259" key="1">
    <source>
        <dbReference type="Pfam" id="PF21056"/>
    </source>
</evidence>
<dbReference type="PANTHER" id="PTHR31569">
    <property type="entry name" value="SWIM-TYPE DOMAIN-CONTAINING PROTEIN"/>
    <property type="match status" value="1"/>
</dbReference>
<dbReference type="AlphaFoldDB" id="A0A8T1LD33"/>
<dbReference type="EMBL" id="RCMG01000121">
    <property type="protein sequence ID" value="KAG2862696.1"/>
    <property type="molecule type" value="Genomic_DNA"/>
</dbReference>
<accession>A0A8T1LD33</accession>
<evidence type="ECO:0000313" key="3">
    <source>
        <dbReference type="EMBL" id="KAG2929575.1"/>
    </source>
</evidence>
<evidence type="ECO:0000313" key="2">
    <source>
        <dbReference type="EMBL" id="KAG2862696.1"/>
    </source>
</evidence>
<feature type="domain" description="ZSWIM1/3 RNaseH-like" evidence="1">
    <location>
        <begin position="139"/>
        <end position="211"/>
    </location>
</feature>
<dbReference type="Proteomes" id="UP000760860">
    <property type="component" value="Unassembled WGS sequence"/>
</dbReference>
<comment type="caution">
    <text evidence="2">The sequence shown here is derived from an EMBL/GenBank/DDBJ whole genome shotgun (WGS) entry which is preliminary data.</text>
</comment>
<dbReference type="EMBL" id="RCML01000065">
    <property type="protein sequence ID" value="KAG2994003.1"/>
    <property type="molecule type" value="Genomic_DNA"/>
</dbReference>
<gene>
    <name evidence="2" type="ORF">PC113_g6051</name>
    <name evidence="3" type="ORF">PC115_g6806</name>
    <name evidence="4" type="ORF">PC117_g7938</name>
    <name evidence="5" type="ORF">PC118_g3728</name>
    <name evidence="6" type="ORF">PC129_g1568</name>
</gene>
<dbReference type="InterPro" id="IPR048324">
    <property type="entry name" value="ZSWIM1-3_RNaseH-like"/>
</dbReference>
<dbReference type="InterPro" id="IPR052579">
    <property type="entry name" value="Zinc_finger_SWIM"/>
</dbReference>
<organism evidence="2 7">
    <name type="scientific">Phytophthora cactorum</name>
    <dbReference type="NCBI Taxonomy" id="29920"/>
    <lineage>
        <taxon>Eukaryota</taxon>
        <taxon>Sar</taxon>
        <taxon>Stramenopiles</taxon>
        <taxon>Oomycota</taxon>
        <taxon>Peronosporomycetes</taxon>
        <taxon>Peronosporales</taxon>
        <taxon>Peronosporaceae</taxon>
        <taxon>Phytophthora</taxon>
    </lineage>
</organism>
<dbReference type="Proteomes" id="UP000736787">
    <property type="component" value="Unassembled WGS sequence"/>
</dbReference>
<proteinExistence type="predicted"/>
<dbReference type="Pfam" id="PF21056">
    <property type="entry name" value="ZSWIM1-3_RNaseH-like"/>
    <property type="match status" value="1"/>
</dbReference>
<sequence>MFADWDALEAYLKNYSRRRYQIFPIRTNTPVRTRNQRIRASKTPGRILPEAVQFYNKTYVCTHYGKPRSTSGQGVRPNQHSRNSVALLSACVRETGNWEVCIAVQRTGYNHMRPTRTTMKHAVFLTTKFSRLFEFSTGPRQLTRIYANEENVAQCISIQSAHMLSMFEHFPEVLLVDATHDSNSSNYKLFSFMVNDAMGKVSMYSAALLNMSGKRSCGLPVVSLRIVIHPMIL</sequence>
<dbReference type="PANTHER" id="PTHR31569:SF4">
    <property type="entry name" value="SWIM-TYPE DOMAIN-CONTAINING PROTEIN"/>
    <property type="match status" value="1"/>
</dbReference>
<evidence type="ECO:0000313" key="5">
    <source>
        <dbReference type="EMBL" id="KAG2994003.1"/>
    </source>
</evidence>
<evidence type="ECO:0000313" key="4">
    <source>
        <dbReference type="EMBL" id="KAG2946069.1"/>
    </source>
</evidence>
<protein>
    <recommendedName>
        <fullName evidence="1">ZSWIM1/3 RNaseH-like domain-containing protein</fullName>
    </recommendedName>
</protein>
<dbReference type="Proteomes" id="UP000697107">
    <property type="component" value="Unassembled WGS sequence"/>
</dbReference>
<dbReference type="EMBL" id="RCMI01000156">
    <property type="protein sequence ID" value="KAG2929575.1"/>
    <property type="molecule type" value="Genomic_DNA"/>
</dbReference>
<dbReference type="Proteomes" id="UP000735874">
    <property type="component" value="Unassembled WGS sequence"/>
</dbReference>
<name>A0A8T1LD33_9STRA</name>
<reference evidence="2" key="1">
    <citation type="submission" date="2018-10" db="EMBL/GenBank/DDBJ databases">
        <title>Effector identification in a new, highly contiguous assembly of the strawberry crown rot pathogen Phytophthora cactorum.</title>
        <authorList>
            <person name="Armitage A.D."/>
            <person name="Nellist C.F."/>
            <person name="Bates H."/>
            <person name="Vickerstaff R.J."/>
            <person name="Harrison R.J."/>
        </authorList>
    </citation>
    <scope>NUCLEOTIDE SEQUENCE</scope>
    <source>
        <strain evidence="2">15-7</strain>
        <strain evidence="3">4032</strain>
        <strain evidence="4">4040</strain>
        <strain evidence="5">P415</strain>
        <strain evidence="6">P421</strain>
    </source>
</reference>
<dbReference type="EMBL" id="RCMV01000025">
    <property type="protein sequence ID" value="KAG3227884.1"/>
    <property type="molecule type" value="Genomic_DNA"/>
</dbReference>
<evidence type="ECO:0000313" key="7">
    <source>
        <dbReference type="Proteomes" id="UP000735874"/>
    </source>
</evidence>
<dbReference type="VEuPathDB" id="FungiDB:PC110_g13309"/>